<keyword evidence="3" id="KW-1185">Reference proteome</keyword>
<dbReference type="EMBL" id="CM001882">
    <property type="protein sequence ID" value="EOY03398.1"/>
    <property type="molecule type" value="Genomic_DNA"/>
</dbReference>
<proteinExistence type="predicted"/>
<dbReference type="InParanoid" id="A0A061EFH3"/>
<dbReference type="STRING" id="3641.A0A061EFH3"/>
<organism evidence="2 3">
    <name type="scientific">Theobroma cacao</name>
    <name type="common">Cacao</name>
    <name type="synonym">Cocoa</name>
    <dbReference type="NCBI Taxonomy" id="3641"/>
    <lineage>
        <taxon>Eukaryota</taxon>
        <taxon>Viridiplantae</taxon>
        <taxon>Streptophyta</taxon>
        <taxon>Embryophyta</taxon>
        <taxon>Tracheophyta</taxon>
        <taxon>Spermatophyta</taxon>
        <taxon>Magnoliopsida</taxon>
        <taxon>eudicotyledons</taxon>
        <taxon>Gunneridae</taxon>
        <taxon>Pentapetalae</taxon>
        <taxon>rosids</taxon>
        <taxon>malvids</taxon>
        <taxon>Malvales</taxon>
        <taxon>Malvaceae</taxon>
        <taxon>Byttnerioideae</taxon>
        <taxon>Theobroma</taxon>
    </lineage>
</organism>
<dbReference type="Gramene" id="EOY03398">
    <property type="protein sequence ID" value="EOY03398"/>
    <property type="gene ID" value="TCM_018409"/>
</dbReference>
<sequence length="188" mass="20948">MVLGGEGGHEEEGSDGSTGNSINDNNNSNNSGSHKHGHSRSISYGGDEKGNFEYLSDWNGSKRGHVYKFLRSQGFVSSYDIAHEYTDSNTDAHKWVSHRNHRGNICGVDFIWLHNPNKSRKPLKISWAEAAFGIIKYQFQKASLAENDAFSFLSADNNGNYITYSAFCKALRQTKFPGNKRSLGPSRH</sequence>
<protein>
    <submittedName>
        <fullName evidence="2">Calcium-binding endonuclease/exonuclease/phosphatase family, putative</fullName>
    </submittedName>
</protein>
<evidence type="ECO:0000313" key="3">
    <source>
        <dbReference type="Proteomes" id="UP000026915"/>
    </source>
</evidence>
<gene>
    <name evidence="2" type="ORF">TCM_018409</name>
</gene>
<accession>A0A061EFH3</accession>
<dbReference type="AlphaFoldDB" id="A0A061EFH3"/>
<reference evidence="2 3" key="1">
    <citation type="journal article" date="2013" name="Genome Biol.">
        <title>The genome sequence of the most widely cultivated cacao type and its use to identify candidate genes regulating pod color.</title>
        <authorList>
            <person name="Motamayor J.C."/>
            <person name="Mockaitis K."/>
            <person name="Schmutz J."/>
            <person name="Haiminen N."/>
            <person name="Iii D.L."/>
            <person name="Cornejo O."/>
            <person name="Findley S.D."/>
            <person name="Zheng P."/>
            <person name="Utro F."/>
            <person name="Royaert S."/>
            <person name="Saski C."/>
            <person name="Jenkins J."/>
            <person name="Podicheti R."/>
            <person name="Zhao M."/>
            <person name="Scheffler B.E."/>
            <person name="Stack J.C."/>
            <person name="Feltus F.A."/>
            <person name="Mustiga G.M."/>
            <person name="Amores F."/>
            <person name="Phillips W."/>
            <person name="Marelli J.P."/>
            <person name="May G.D."/>
            <person name="Shapiro H."/>
            <person name="Ma J."/>
            <person name="Bustamante C.D."/>
            <person name="Schnell R.J."/>
            <person name="Main D."/>
            <person name="Gilbert D."/>
            <person name="Parida L."/>
            <person name="Kuhn D.N."/>
        </authorList>
    </citation>
    <scope>NUCLEOTIDE SEQUENCE [LARGE SCALE GENOMIC DNA]</scope>
    <source>
        <strain evidence="3">cv. Matina 1-6</strain>
    </source>
</reference>
<dbReference type="HOGENOM" id="CLU_1443413_0_0_1"/>
<evidence type="ECO:0000256" key="1">
    <source>
        <dbReference type="SAM" id="MobiDB-lite"/>
    </source>
</evidence>
<dbReference type="eggNOG" id="KOG2338">
    <property type="taxonomic scope" value="Eukaryota"/>
</dbReference>
<keyword evidence="2" id="KW-0378">Hydrolase</keyword>
<keyword evidence="2" id="KW-0255">Endonuclease</keyword>
<dbReference type="Proteomes" id="UP000026915">
    <property type="component" value="Chromosome 4"/>
</dbReference>
<dbReference type="GO" id="GO:0004519">
    <property type="term" value="F:endonuclease activity"/>
    <property type="evidence" value="ECO:0007669"/>
    <property type="project" value="UniProtKB-KW"/>
</dbReference>
<keyword evidence="2" id="KW-0540">Nuclease</keyword>
<evidence type="ECO:0000313" key="2">
    <source>
        <dbReference type="EMBL" id="EOY03398.1"/>
    </source>
</evidence>
<name>A0A061EFH3_THECC</name>
<feature type="compositionally biased region" description="Low complexity" evidence="1">
    <location>
        <begin position="15"/>
        <end position="32"/>
    </location>
</feature>
<feature type="region of interest" description="Disordered" evidence="1">
    <location>
        <begin position="1"/>
        <end position="43"/>
    </location>
</feature>